<evidence type="ECO:0000313" key="1">
    <source>
        <dbReference type="EMBL" id="TNV80960.1"/>
    </source>
</evidence>
<gene>
    <name evidence="1" type="ORF">FGO68_gene6479</name>
</gene>
<keyword evidence="2" id="KW-1185">Reference proteome</keyword>
<dbReference type="Proteomes" id="UP000785679">
    <property type="component" value="Unassembled WGS sequence"/>
</dbReference>
<sequence length="249" mass="27649">MIKDSKLQVGAVREEEKESMICQPSSAEDNIEFAPTSPSLAKKNGLIPVQQQALPPSHLFSQPLLDRLLSALNQPLNNYTPILNKQGNSRLNRYIREGGWKAMTVAKMNQKANILYKVQWLKFEGALRGEHPALKSGFYYGQTLSGKRHGYGHLYTTDARDTPHLFECEWAMGIPTIGRLTTNSEDTLRVSGLTISEAGGETHVARWQQPGGHIQVGRLVRAGAAHVGGWEVRRGAVREWDQIRGVQGV</sequence>
<dbReference type="EMBL" id="RRYP01006786">
    <property type="protein sequence ID" value="TNV80960.1"/>
    <property type="molecule type" value="Genomic_DNA"/>
</dbReference>
<dbReference type="AlphaFoldDB" id="A0A8J8T3Z8"/>
<proteinExistence type="predicted"/>
<reference evidence="1" key="1">
    <citation type="submission" date="2019-06" db="EMBL/GenBank/DDBJ databases">
        <authorList>
            <person name="Zheng W."/>
        </authorList>
    </citation>
    <scope>NUCLEOTIDE SEQUENCE</scope>
    <source>
        <strain evidence="1">QDHG01</strain>
    </source>
</reference>
<name>A0A8J8T3Z8_HALGN</name>
<organism evidence="1 2">
    <name type="scientific">Halteria grandinella</name>
    <dbReference type="NCBI Taxonomy" id="5974"/>
    <lineage>
        <taxon>Eukaryota</taxon>
        <taxon>Sar</taxon>
        <taxon>Alveolata</taxon>
        <taxon>Ciliophora</taxon>
        <taxon>Intramacronucleata</taxon>
        <taxon>Spirotrichea</taxon>
        <taxon>Stichotrichia</taxon>
        <taxon>Sporadotrichida</taxon>
        <taxon>Halteriidae</taxon>
        <taxon>Halteria</taxon>
    </lineage>
</organism>
<comment type="caution">
    <text evidence="1">The sequence shown here is derived from an EMBL/GenBank/DDBJ whole genome shotgun (WGS) entry which is preliminary data.</text>
</comment>
<evidence type="ECO:0000313" key="2">
    <source>
        <dbReference type="Proteomes" id="UP000785679"/>
    </source>
</evidence>
<accession>A0A8J8T3Z8</accession>
<protein>
    <submittedName>
        <fullName evidence="1">Uncharacterized protein</fullName>
    </submittedName>
</protein>